<evidence type="ECO:0000313" key="5">
    <source>
        <dbReference type="Proteomes" id="UP000261016"/>
    </source>
</evidence>
<dbReference type="RefSeq" id="WP_181971046.1">
    <property type="nucleotide sequence ID" value="NZ_CABMFV010000013.1"/>
</dbReference>
<dbReference type="GO" id="GO:0005509">
    <property type="term" value="F:calcium ion binding"/>
    <property type="evidence" value="ECO:0007669"/>
    <property type="project" value="InterPro"/>
</dbReference>
<dbReference type="InterPro" id="IPR013320">
    <property type="entry name" value="ConA-like_dom_sf"/>
</dbReference>
<dbReference type="SUPFAM" id="SSF49313">
    <property type="entry name" value="Cadherin-like"/>
    <property type="match status" value="2"/>
</dbReference>
<name>A0A8B2ZHE3_STAWA</name>
<dbReference type="InterPro" id="IPR013783">
    <property type="entry name" value="Ig-like_fold"/>
</dbReference>
<dbReference type="Proteomes" id="UP000261016">
    <property type="component" value="Unassembled WGS sequence"/>
</dbReference>
<gene>
    <name evidence="4" type="ORF">DXC19_12585</name>
</gene>
<feature type="non-terminal residue" evidence="4">
    <location>
        <position position="1093"/>
    </location>
</feature>
<feature type="region of interest" description="Disordered" evidence="3">
    <location>
        <begin position="298"/>
        <end position="318"/>
    </location>
</feature>
<feature type="compositionally biased region" description="Low complexity" evidence="3">
    <location>
        <begin position="225"/>
        <end position="243"/>
    </location>
</feature>
<dbReference type="Pfam" id="PF05345">
    <property type="entry name" value="He_PIG"/>
    <property type="match status" value="2"/>
</dbReference>
<dbReference type="Gene3D" id="3.10.20.320">
    <property type="entry name" value="Putative peptidoglycan bound protein (lpxtg motif)"/>
    <property type="match status" value="1"/>
</dbReference>
<protein>
    <submittedName>
        <fullName evidence="4">Serine-rich repeat glycoprotein adhesin SasA</fullName>
    </submittedName>
</protein>
<accession>A0A8B2ZHE3</accession>
<dbReference type="InterPro" id="IPR022263">
    <property type="entry name" value="KxYKxGKxW"/>
</dbReference>
<dbReference type="GO" id="GO:0016020">
    <property type="term" value="C:membrane"/>
    <property type="evidence" value="ECO:0007669"/>
    <property type="project" value="InterPro"/>
</dbReference>
<organism evidence="4 5">
    <name type="scientific">Staphylococcus warneri</name>
    <dbReference type="NCBI Taxonomy" id="1292"/>
    <lineage>
        <taxon>Bacteria</taxon>
        <taxon>Bacillati</taxon>
        <taxon>Bacillota</taxon>
        <taxon>Bacilli</taxon>
        <taxon>Bacillales</taxon>
        <taxon>Staphylococcaceae</taxon>
        <taxon>Staphylococcus</taxon>
    </lineage>
</organism>
<keyword evidence="2" id="KW-0843">Virulence</keyword>
<evidence type="ECO:0000313" key="4">
    <source>
        <dbReference type="EMBL" id="RGM27544.1"/>
    </source>
</evidence>
<evidence type="ECO:0000256" key="1">
    <source>
        <dbReference type="ARBA" id="ARBA00022729"/>
    </source>
</evidence>
<feature type="compositionally biased region" description="Low complexity" evidence="3">
    <location>
        <begin position="122"/>
        <end position="137"/>
    </location>
</feature>
<evidence type="ECO:0000256" key="2">
    <source>
        <dbReference type="ARBA" id="ARBA00023026"/>
    </source>
</evidence>
<dbReference type="Pfam" id="PF19258">
    <property type="entry name" value="KxYKxGKxW_sig"/>
    <property type="match status" value="1"/>
</dbReference>
<reference evidence="4 5" key="1">
    <citation type="submission" date="2018-08" db="EMBL/GenBank/DDBJ databases">
        <title>A genome reference for cultivated species of the human gut microbiota.</title>
        <authorList>
            <person name="Zou Y."/>
            <person name="Xue W."/>
            <person name="Luo G."/>
        </authorList>
    </citation>
    <scope>NUCLEOTIDE SEQUENCE [LARGE SCALE GENOMIC DNA]</scope>
    <source>
        <strain evidence="4 5">OM08-17AT</strain>
    </source>
</reference>
<comment type="caution">
    <text evidence="4">The sequence shown here is derived from an EMBL/GenBank/DDBJ whole genome shotgun (WGS) entry which is preliminary data.</text>
</comment>
<dbReference type="SUPFAM" id="SSF49899">
    <property type="entry name" value="Concanavalin A-like lectins/glucanases"/>
    <property type="match status" value="1"/>
</dbReference>
<evidence type="ECO:0000256" key="3">
    <source>
        <dbReference type="SAM" id="MobiDB-lite"/>
    </source>
</evidence>
<sequence>MSKRQRNLKHSLEEEKSRVKLYKSGKHWIKSGIKEIKLMQIMGLPIFSNHTSEGPDETQDKGNFVKRNAIKATTIAGGAFTVNMLHNHQAMAASELPITSELSTQSEAVANQNSTELKHASTNENPSNSESVSSEKTQSSEKNDNADSTQSTDSQSDQSNTQSSESVKDQTEQQSESDQSHNDSHSEQSSKQDQSEHNSTTSSESDSKDAKSTASSTNDKSTDAQSQKSTSNSQDQQQSTSSESKVDTNEGQSQKPTQSKDSQTPNNATTSESSSNQNNIVKSESITNQTSYVNERMTHAASESVVTTPVASESTKPANTTKVRAFSRLAVNRLAAAATPTPIAPTTSQVVVDKNNFTDHFTTVGSATFDKNTGIATLTPDASSQKGAISLGTKINSNKSFHFTGKVNLGTRYEGFSPDGVTGGDGIGFAFSPGTLGQIGKEGAALGIGGLNNAFGFKLDSYHNTSQPNASASANKDPANVSGGGAFGAFVTTNSSGVASTYTDSTKTANAAKLTTQPNGTFQDFVIDYNGDTKVMTVTYAGQTWTRNISDWIKASNNTNFSLSMTASTGGARNLQQVQIDSFTYTESATAQVHYVDANTGKEIIPPKTLAGDVDNTVNIDDQQSTITPKGYQLVNVDSTYAPTYNATNKTVKLTNAGQAITIFYKDVKAPTINMTNQTKEINSPITPITVNSTDNGTGTVTNTVTGLPAGLSYDSTSNTITGTPTQLGNNTVTVTSVDQAGNSSSSTFTINVVDTTNPVIDIGNQSNQVFTPINNVTINTSDNSGSTTDTVTGLPPGLTYDPSTKTVSGTPSQLGSYTVTVTSKDASNNTTTKTFTWNIERNAASDSLSNSQSTSTITSTSTSNSTSNSNSISASNSTSTSLSDSKSNSLSASTSTSASTSDSTSASLSGSQSASTSASTSSKLSDSASASTSASDSTSSSTSASDSASTSSSTSASLSGSQSASTSASTSSKLSDSASASTSASDSTSSSTSASDSASTSSSTSASLSGSQSASTSASTSSKLSDSASASTSASDSTSSSTSASDSASTSSSTSASLSGSQSASTSTSLSDSTSTSGSTSLSDSESTSTST</sequence>
<feature type="region of interest" description="Disordered" evidence="3">
    <location>
        <begin position="113"/>
        <end position="284"/>
    </location>
</feature>
<feature type="compositionally biased region" description="Basic and acidic residues" evidence="3">
    <location>
        <begin position="178"/>
        <end position="196"/>
    </location>
</feature>
<keyword evidence="1" id="KW-0732">Signal</keyword>
<proteinExistence type="predicted"/>
<dbReference type="AlphaFoldDB" id="A0A8B2ZHE3"/>
<dbReference type="Gene3D" id="2.60.120.200">
    <property type="match status" value="1"/>
</dbReference>
<dbReference type="Gene3D" id="2.60.40.10">
    <property type="entry name" value="Immunoglobulins"/>
    <property type="match status" value="2"/>
</dbReference>
<feature type="compositionally biased region" description="Low complexity" evidence="3">
    <location>
        <begin position="146"/>
        <end position="164"/>
    </location>
</feature>
<dbReference type="InterPro" id="IPR015919">
    <property type="entry name" value="Cadherin-like_sf"/>
</dbReference>
<dbReference type="CDD" id="cd01951">
    <property type="entry name" value="lectin_L-type"/>
    <property type="match status" value="1"/>
</dbReference>
<dbReference type="EMBL" id="QSTD01000013">
    <property type="protein sequence ID" value="RGM27544.1"/>
    <property type="molecule type" value="Genomic_DNA"/>
</dbReference>
<dbReference type="Pfam" id="PF18483">
    <property type="entry name" value="Lectin_L-type_dom"/>
    <property type="match status" value="1"/>
</dbReference>
<dbReference type="NCBIfam" id="TIGR03715">
    <property type="entry name" value="KxYKxGKxW"/>
    <property type="match status" value="1"/>
</dbReference>
<feature type="region of interest" description="Disordered" evidence="3">
    <location>
        <begin position="846"/>
        <end position="1093"/>
    </location>
</feature>
<dbReference type="InterPro" id="IPR056573">
    <property type="entry name" value="Lectin_L-type_dom"/>
</dbReference>
<feature type="compositionally biased region" description="Polar residues" evidence="3">
    <location>
        <begin position="249"/>
        <end position="284"/>
    </location>
</feature>
<feature type="compositionally biased region" description="Polar residues" evidence="3">
    <location>
        <begin position="304"/>
        <end position="318"/>
    </location>
</feature>